<dbReference type="FunFam" id="1.10.287.130:FF:000002">
    <property type="entry name" value="Two-component osmosensing histidine kinase"/>
    <property type="match status" value="1"/>
</dbReference>
<dbReference type="GO" id="GO:0005524">
    <property type="term" value="F:ATP binding"/>
    <property type="evidence" value="ECO:0007669"/>
    <property type="project" value="UniProtKB-KW"/>
</dbReference>
<dbReference type="STRING" id="204799.GCA_001696575_03858"/>
<dbReference type="InterPro" id="IPR003594">
    <property type="entry name" value="HATPase_dom"/>
</dbReference>
<evidence type="ECO:0000256" key="11">
    <source>
        <dbReference type="PROSITE-ProRule" id="PRU00169"/>
    </source>
</evidence>
<evidence type="ECO:0000259" key="13">
    <source>
        <dbReference type="PROSITE" id="PS50109"/>
    </source>
</evidence>
<evidence type="ECO:0000256" key="7">
    <source>
        <dbReference type="ARBA" id="ARBA00022840"/>
    </source>
</evidence>
<gene>
    <name evidence="15" type="ORF">A33O_05010</name>
</gene>
<proteinExistence type="predicted"/>
<sequence>MRGRLFVLLIGFVVAVAMGTGFLLWQTQVTKNQVRFGAFISHMADATNDVIHNALRLEQAELLSNGGAAETEASHSELEMALARLKDAYQALEFAISGQITTLESQRLSNLQVGGNAGAPVPQTTPTATDITGHAVPASVRRIWLGQNGEPALRSQIRDIISLANRLEVFTDYENATARRVFKQLQTLANTQVRPELKRISDLLNAGMIESHGTLQWGLFGVAGAMVGASLLLALRIFEPMIRRISKAHQELHSANISLAAEKIKAQSADRTKSEFLANMSHEIRTPMNGVMGMAELLARTNLDQRQAMFVDVIVKSGTALLTIINDILDFSKIDAGQLKLDEAPFRIREAIEDVAALVSSRVAEKNLELIVRVDPELSASFIGDVGRFRQIATNLVGNAVKFTERGHVLIDVSGKTKGNTAQVTVRVEDTGIGIPPDKLEAVFDKFAQVDSSSTRRHEGTGLGLAIAVKLAELMGGSIEATSEVGKGSTFVFTLPFAIDTANAIQATAPVDVSGARVFVIDDNAINREILLEQLNSWGFECAAAESGAVGLAFLQRSAQLDARVDCVILDYQMPDMNGADVAKKIKADPALAGIPLVLLTSVDQTDTARLVSECGIAAHLNKPTRSSMLLETLVSVMQVSRALPDQPLGDAHAPAKPIQIHASTPLERGLSGSRGANGPLDVLVAEDNEVNQLVFSQILDGMGLKYRIAGNGKTAVEMLRTLKPRLVLMDVSMPEMNGFEATAAIREHEAASGTYTPIIGITAHALRGDREKCLGAGMDDYLPKPISPQKLAEKITHWRKRSGAAYRKRLRQTGAPLSHRPRLHALKVLLLDAPRRMDAHNVEMFRSDIGKAVRRVGRDDDNIAGMCPHSLIAHCELRLPRMQHPGFRIGMLVQAGGVAGRTVHDKHRNLSAIGFSLERHGSLRAWLLLCASDDLKHGCLSLPP</sequence>
<protein>
    <recommendedName>
        <fullName evidence="10">Sensory/regulatory protein RpfC</fullName>
        <ecNumber evidence="2">2.7.13.3</ecNumber>
    </recommendedName>
</protein>
<dbReference type="Gene3D" id="3.30.565.10">
    <property type="entry name" value="Histidine kinase-like ATPase, C-terminal domain"/>
    <property type="match status" value="1"/>
</dbReference>
<dbReference type="PANTHER" id="PTHR45339:SF1">
    <property type="entry name" value="HYBRID SIGNAL TRANSDUCTION HISTIDINE KINASE J"/>
    <property type="match status" value="1"/>
</dbReference>
<dbReference type="Pfam" id="PF02518">
    <property type="entry name" value="HATPase_c"/>
    <property type="match status" value="1"/>
</dbReference>
<evidence type="ECO:0000256" key="9">
    <source>
        <dbReference type="ARBA" id="ARBA00064003"/>
    </source>
</evidence>
<comment type="caution">
    <text evidence="15">The sequence shown here is derived from an EMBL/GenBank/DDBJ whole genome shotgun (WGS) entry which is preliminary data.</text>
</comment>
<dbReference type="InterPro" id="IPR011006">
    <property type="entry name" value="CheY-like_superfamily"/>
</dbReference>
<dbReference type="InterPro" id="IPR005467">
    <property type="entry name" value="His_kinase_dom"/>
</dbReference>
<dbReference type="AlphaFoldDB" id="I5C4H4"/>
<dbReference type="InterPro" id="IPR004358">
    <property type="entry name" value="Sig_transdc_His_kin-like_C"/>
</dbReference>
<dbReference type="Pfam" id="PF00512">
    <property type="entry name" value="HisKA"/>
    <property type="match status" value="1"/>
</dbReference>
<dbReference type="PROSITE" id="PS50110">
    <property type="entry name" value="RESPONSE_REGULATORY"/>
    <property type="match status" value="2"/>
</dbReference>
<dbReference type="InterPro" id="IPR003661">
    <property type="entry name" value="HisK_dim/P_dom"/>
</dbReference>
<dbReference type="EC" id="2.7.13.3" evidence="2"/>
<dbReference type="FunFam" id="3.30.565.10:FF:000010">
    <property type="entry name" value="Sensor histidine kinase RcsC"/>
    <property type="match status" value="1"/>
</dbReference>
<accession>I5C4H4</accession>
<keyword evidence="6 15" id="KW-0418">Kinase</keyword>
<feature type="modified residue" description="4-aspartylphosphate" evidence="11">
    <location>
        <position position="731"/>
    </location>
</feature>
<feature type="domain" description="Histidine kinase" evidence="13">
    <location>
        <begin position="279"/>
        <end position="499"/>
    </location>
</feature>
<evidence type="ECO:0000313" key="16">
    <source>
        <dbReference type="Proteomes" id="UP000004622"/>
    </source>
</evidence>
<evidence type="ECO:0000313" key="15">
    <source>
        <dbReference type="EMBL" id="EIM76726.1"/>
    </source>
</evidence>
<dbReference type="EMBL" id="AJXZ01000010">
    <property type="protein sequence ID" value="EIM76726.1"/>
    <property type="molecule type" value="Genomic_DNA"/>
</dbReference>
<keyword evidence="4" id="KW-0808">Transferase</keyword>
<dbReference type="SMART" id="SM00387">
    <property type="entry name" value="HATPase_c"/>
    <property type="match status" value="1"/>
</dbReference>
<evidence type="ECO:0000256" key="3">
    <source>
        <dbReference type="ARBA" id="ARBA00022553"/>
    </source>
</evidence>
<evidence type="ECO:0000256" key="8">
    <source>
        <dbReference type="ARBA" id="ARBA00023012"/>
    </source>
</evidence>
<dbReference type="Pfam" id="PF00072">
    <property type="entry name" value="Response_reg"/>
    <property type="match status" value="2"/>
</dbReference>
<keyword evidence="8" id="KW-0902">Two-component regulatory system</keyword>
<dbReference type="PANTHER" id="PTHR45339">
    <property type="entry name" value="HYBRID SIGNAL TRANSDUCTION HISTIDINE KINASE J"/>
    <property type="match status" value="1"/>
</dbReference>
<dbReference type="PRINTS" id="PR00344">
    <property type="entry name" value="BCTRLSENSOR"/>
</dbReference>
<dbReference type="SUPFAM" id="SSF55874">
    <property type="entry name" value="ATPase domain of HSP90 chaperone/DNA topoisomerase II/histidine kinase"/>
    <property type="match status" value="1"/>
</dbReference>
<evidence type="ECO:0000256" key="10">
    <source>
        <dbReference type="ARBA" id="ARBA00068150"/>
    </source>
</evidence>
<evidence type="ECO:0000256" key="4">
    <source>
        <dbReference type="ARBA" id="ARBA00022679"/>
    </source>
</evidence>
<dbReference type="SUPFAM" id="SSF47384">
    <property type="entry name" value="Homodimeric domain of signal transducing histidine kinase"/>
    <property type="match status" value="1"/>
</dbReference>
<dbReference type="InterPro" id="IPR036890">
    <property type="entry name" value="HATPase_C_sf"/>
</dbReference>
<dbReference type="InterPro" id="IPR036097">
    <property type="entry name" value="HisK_dim/P_sf"/>
</dbReference>
<evidence type="ECO:0000256" key="1">
    <source>
        <dbReference type="ARBA" id="ARBA00000085"/>
    </source>
</evidence>
<dbReference type="PATRIC" id="fig|1189611.3.peg.1030"/>
<comment type="subunit">
    <text evidence="9">At low DSF concentrations, interacts with RpfF.</text>
</comment>
<dbReference type="PROSITE" id="PS50109">
    <property type="entry name" value="HIS_KIN"/>
    <property type="match status" value="1"/>
</dbReference>
<dbReference type="Proteomes" id="UP000004622">
    <property type="component" value="Unassembled WGS sequence"/>
</dbReference>
<organism evidence="15 16">
    <name type="scientific">Nitratireductor aquibiodomus RA22</name>
    <dbReference type="NCBI Taxonomy" id="1189611"/>
    <lineage>
        <taxon>Bacteria</taxon>
        <taxon>Pseudomonadati</taxon>
        <taxon>Pseudomonadota</taxon>
        <taxon>Alphaproteobacteria</taxon>
        <taxon>Hyphomicrobiales</taxon>
        <taxon>Phyllobacteriaceae</taxon>
        <taxon>Nitratireductor</taxon>
    </lineage>
</organism>
<dbReference type="CDD" id="cd17546">
    <property type="entry name" value="REC_hyHK_CKI1_RcsC-like"/>
    <property type="match status" value="2"/>
</dbReference>
<dbReference type="CDD" id="cd00082">
    <property type="entry name" value="HisKA"/>
    <property type="match status" value="1"/>
</dbReference>
<keyword evidence="5" id="KW-0547">Nucleotide-binding</keyword>
<evidence type="ECO:0000256" key="6">
    <source>
        <dbReference type="ARBA" id="ARBA00022777"/>
    </source>
</evidence>
<evidence type="ECO:0000259" key="14">
    <source>
        <dbReference type="PROSITE" id="PS50110"/>
    </source>
</evidence>
<dbReference type="Gene3D" id="3.40.50.2300">
    <property type="match status" value="2"/>
</dbReference>
<dbReference type="SMART" id="SM00448">
    <property type="entry name" value="REC"/>
    <property type="match status" value="2"/>
</dbReference>
<keyword evidence="12" id="KW-0175">Coiled coil</keyword>
<keyword evidence="7" id="KW-0067">ATP-binding</keyword>
<dbReference type="Gene3D" id="1.10.287.130">
    <property type="match status" value="1"/>
</dbReference>
<name>I5C4H4_9HYPH</name>
<feature type="coiled-coil region" evidence="12">
    <location>
        <begin position="68"/>
        <end position="95"/>
    </location>
</feature>
<evidence type="ECO:0000256" key="5">
    <source>
        <dbReference type="ARBA" id="ARBA00022741"/>
    </source>
</evidence>
<evidence type="ECO:0000256" key="12">
    <source>
        <dbReference type="SAM" id="Coils"/>
    </source>
</evidence>
<feature type="domain" description="Response regulatory" evidence="14">
    <location>
        <begin position="517"/>
        <end position="638"/>
    </location>
</feature>
<comment type="catalytic activity">
    <reaction evidence="1">
        <text>ATP + protein L-histidine = ADP + protein N-phospho-L-histidine.</text>
        <dbReference type="EC" id="2.7.13.3"/>
    </reaction>
</comment>
<feature type="domain" description="Response regulatory" evidence="14">
    <location>
        <begin position="682"/>
        <end position="800"/>
    </location>
</feature>
<dbReference type="SMART" id="SM00388">
    <property type="entry name" value="HisKA"/>
    <property type="match status" value="1"/>
</dbReference>
<dbReference type="GO" id="GO:0000155">
    <property type="term" value="F:phosphorelay sensor kinase activity"/>
    <property type="evidence" value="ECO:0007669"/>
    <property type="project" value="InterPro"/>
</dbReference>
<evidence type="ECO:0000256" key="2">
    <source>
        <dbReference type="ARBA" id="ARBA00012438"/>
    </source>
</evidence>
<dbReference type="SUPFAM" id="SSF52172">
    <property type="entry name" value="CheY-like"/>
    <property type="match status" value="2"/>
</dbReference>
<feature type="modified residue" description="4-aspartylphosphate" evidence="11">
    <location>
        <position position="571"/>
    </location>
</feature>
<reference evidence="15 16" key="1">
    <citation type="journal article" date="2012" name="J. Bacteriol.">
        <title>Genome Sequence of Nitratireductor aquibiodomus Strain RA22.</title>
        <authorList>
            <person name="Singh A."/>
            <person name="Jangir P.K."/>
            <person name="Kumari C."/>
            <person name="Sharma R."/>
        </authorList>
    </citation>
    <scope>NUCLEOTIDE SEQUENCE [LARGE SCALE GENOMIC DNA]</scope>
    <source>
        <strain evidence="15 16">RA22</strain>
    </source>
</reference>
<dbReference type="CDD" id="cd16922">
    <property type="entry name" value="HATPase_EvgS-ArcB-TorS-like"/>
    <property type="match status" value="1"/>
</dbReference>
<keyword evidence="3 11" id="KW-0597">Phosphoprotein</keyword>
<dbReference type="InterPro" id="IPR001789">
    <property type="entry name" value="Sig_transdc_resp-reg_receiver"/>
</dbReference>